<evidence type="ECO:0000313" key="3">
    <source>
        <dbReference type="Proteomes" id="UP000198882"/>
    </source>
</evidence>
<feature type="transmembrane region" description="Helical" evidence="1">
    <location>
        <begin position="7"/>
        <end position="26"/>
    </location>
</feature>
<accession>A0A1G8YQW3</accession>
<feature type="transmembrane region" description="Helical" evidence="1">
    <location>
        <begin position="46"/>
        <end position="66"/>
    </location>
</feature>
<evidence type="ECO:0000256" key="1">
    <source>
        <dbReference type="SAM" id="Phobius"/>
    </source>
</evidence>
<proteinExistence type="predicted"/>
<protein>
    <submittedName>
        <fullName evidence="2">Uncharacterized protein</fullName>
    </submittedName>
</protein>
<feature type="transmembrane region" description="Helical" evidence="1">
    <location>
        <begin position="102"/>
        <end position="122"/>
    </location>
</feature>
<keyword evidence="1" id="KW-0472">Membrane</keyword>
<keyword evidence="1" id="KW-0812">Transmembrane</keyword>
<sequence>MVPSSKVIVWAGLCLLGLGAYFPWVITNPTYEYIHLVKIAGMGSGTETYGLVTLVLAVIAALGILIEIRWISSEAFRTVVGTVSVVLSLVFFFTQYGVTGMFIAGTGLYLTLVGGFVLLIASGKSFLYSQRMSSPRGLRFFQSDCGESADQ</sequence>
<feature type="transmembrane region" description="Helical" evidence="1">
    <location>
        <begin position="78"/>
        <end position="96"/>
    </location>
</feature>
<dbReference type="Proteomes" id="UP000198882">
    <property type="component" value="Unassembled WGS sequence"/>
</dbReference>
<dbReference type="EMBL" id="FNFE01000002">
    <property type="protein sequence ID" value="SDK04475.1"/>
    <property type="molecule type" value="Genomic_DNA"/>
</dbReference>
<name>A0A1G8YQW3_9EURY</name>
<keyword evidence="3" id="KW-1185">Reference proteome</keyword>
<reference evidence="3" key="1">
    <citation type="submission" date="2016-10" db="EMBL/GenBank/DDBJ databases">
        <authorList>
            <person name="Varghese N."/>
            <person name="Submissions S."/>
        </authorList>
    </citation>
    <scope>NUCLEOTIDE SEQUENCE [LARGE SCALE GENOMIC DNA]</scope>
    <source>
        <strain evidence="3">B4,CECT 8067,JCM 17497</strain>
    </source>
</reference>
<keyword evidence="1" id="KW-1133">Transmembrane helix</keyword>
<evidence type="ECO:0000313" key="2">
    <source>
        <dbReference type="EMBL" id="SDK04475.1"/>
    </source>
</evidence>
<gene>
    <name evidence="2" type="ORF">SAMN04515672_2244</name>
</gene>
<dbReference type="AlphaFoldDB" id="A0A1G8YQW3"/>
<organism evidence="2 3">
    <name type="scientific">Natronorubrum texcoconense</name>
    <dbReference type="NCBI Taxonomy" id="1095776"/>
    <lineage>
        <taxon>Archaea</taxon>
        <taxon>Methanobacteriati</taxon>
        <taxon>Methanobacteriota</taxon>
        <taxon>Stenosarchaea group</taxon>
        <taxon>Halobacteria</taxon>
        <taxon>Halobacteriales</taxon>
        <taxon>Natrialbaceae</taxon>
        <taxon>Natronorubrum</taxon>
    </lineage>
</organism>